<dbReference type="InterPro" id="IPR036890">
    <property type="entry name" value="HATPase_C_sf"/>
</dbReference>
<dbReference type="EMBL" id="LUUL01000061">
    <property type="protein sequence ID" value="OAI27911.1"/>
    <property type="molecule type" value="Genomic_DNA"/>
</dbReference>
<dbReference type="SUPFAM" id="SSF55874">
    <property type="entry name" value="ATPase domain of HSP90 chaperone/DNA topoisomerase II/histidine kinase"/>
    <property type="match status" value="1"/>
</dbReference>
<reference evidence="1 2" key="1">
    <citation type="submission" date="2016-03" db="EMBL/GenBank/DDBJ databases">
        <authorList>
            <person name="Heylen K."/>
            <person name="De Vos P."/>
            <person name="Vekeman B."/>
        </authorList>
    </citation>
    <scope>NUCLEOTIDE SEQUENCE [LARGE SCALE GENOMIC DNA]</scope>
    <source>
        <strain evidence="1 2">R-49807</strain>
    </source>
</reference>
<accession>A0AA91DEJ2</accession>
<dbReference type="Gene3D" id="3.30.565.10">
    <property type="entry name" value="Histidine kinase-like ATPase, C-terminal domain"/>
    <property type="match status" value="1"/>
</dbReference>
<evidence type="ECO:0008006" key="3">
    <source>
        <dbReference type="Google" id="ProtNLM"/>
    </source>
</evidence>
<gene>
    <name evidence="1" type="ORF">A1356_07980</name>
</gene>
<organism evidence="1 2">
    <name type="scientific">Methylomonas koyamae</name>
    <dbReference type="NCBI Taxonomy" id="702114"/>
    <lineage>
        <taxon>Bacteria</taxon>
        <taxon>Pseudomonadati</taxon>
        <taxon>Pseudomonadota</taxon>
        <taxon>Gammaproteobacteria</taxon>
        <taxon>Methylococcales</taxon>
        <taxon>Methylococcaceae</taxon>
        <taxon>Methylomonas</taxon>
    </lineage>
</organism>
<dbReference type="RefSeq" id="WP_064025935.1">
    <property type="nucleotide sequence ID" value="NZ_LUUL01000061.1"/>
</dbReference>
<comment type="caution">
    <text evidence="1">The sequence shown here is derived from an EMBL/GenBank/DDBJ whole genome shotgun (WGS) entry which is preliminary data.</text>
</comment>
<evidence type="ECO:0000313" key="2">
    <source>
        <dbReference type="Proteomes" id="UP000077734"/>
    </source>
</evidence>
<keyword evidence="2" id="KW-1185">Reference proteome</keyword>
<dbReference type="Proteomes" id="UP000077734">
    <property type="component" value="Unassembled WGS sequence"/>
</dbReference>
<proteinExistence type="predicted"/>
<sequence length="101" mass="11002">MNTQTNEVAMKVNQANLVKSLRFSFTNKTTVLGELIQNARRANAAMVVINFCPETKTLQVLDDGCGIDSIATLLTVAESGWDADVVAHEHPFGIGVRREVV</sequence>
<protein>
    <recommendedName>
        <fullName evidence="3">Histidine kinase/HSP90-like ATPase domain-containing protein</fullName>
    </recommendedName>
</protein>
<evidence type="ECO:0000313" key="1">
    <source>
        <dbReference type="EMBL" id="OAI27911.1"/>
    </source>
</evidence>
<name>A0AA91DEJ2_9GAMM</name>
<dbReference type="AlphaFoldDB" id="A0AA91DEJ2"/>